<name>A0A1E7FSW2_9STRA</name>
<dbReference type="Gene3D" id="3.40.50.1240">
    <property type="entry name" value="Phosphoglycerate mutase-like"/>
    <property type="match status" value="1"/>
</dbReference>
<dbReference type="GO" id="GO:0016791">
    <property type="term" value="F:phosphatase activity"/>
    <property type="evidence" value="ECO:0007669"/>
    <property type="project" value="TreeGrafter"/>
</dbReference>
<evidence type="ECO:0000313" key="6">
    <source>
        <dbReference type="Proteomes" id="UP000095751"/>
    </source>
</evidence>
<dbReference type="InterPro" id="IPR050645">
    <property type="entry name" value="Histidine_acid_phosphatase"/>
</dbReference>
<dbReference type="PROSITE" id="PS00778">
    <property type="entry name" value="HIS_ACID_PHOSPHAT_2"/>
    <property type="match status" value="1"/>
</dbReference>
<evidence type="ECO:0000313" key="5">
    <source>
        <dbReference type="EMBL" id="OEU21271.1"/>
    </source>
</evidence>
<keyword evidence="4" id="KW-1133">Transmembrane helix</keyword>
<feature type="compositionally biased region" description="Low complexity" evidence="3">
    <location>
        <begin position="111"/>
        <end position="130"/>
    </location>
</feature>
<dbReference type="PANTHER" id="PTHR11567">
    <property type="entry name" value="ACID PHOSPHATASE-RELATED"/>
    <property type="match status" value="1"/>
</dbReference>
<dbReference type="InterPro" id="IPR029033">
    <property type="entry name" value="His_PPase_superfam"/>
</dbReference>
<evidence type="ECO:0000256" key="4">
    <source>
        <dbReference type="SAM" id="Phobius"/>
    </source>
</evidence>
<dbReference type="EMBL" id="KV784354">
    <property type="protein sequence ID" value="OEU21271.1"/>
    <property type="molecule type" value="Genomic_DNA"/>
</dbReference>
<feature type="region of interest" description="Disordered" evidence="3">
    <location>
        <begin position="1"/>
        <end position="54"/>
    </location>
</feature>
<dbReference type="InterPro" id="IPR000560">
    <property type="entry name" value="His_Pase_clade-2"/>
</dbReference>
<feature type="region of interest" description="Disordered" evidence="3">
    <location>
        <begin position="648"/>
        <end position="681"/>
    </location>
</feature>
<keyword evidence="4" id="KW-0812">Transmembrane</keyword>
<evidence type="ECO:0000256" key="3">
    <source>
        <dbReference type="SAM" id="MobiDB-lite"/>
    </source>
</evidence>
<dbReference type="Pfam" id="PF00328">
    <property type="entry name" value="His_Phos_2"/>
    <property type="match status" value="1"/>
</dbReference>
<keyword evidence="6" id="KW-1185">Reference proteome</keyword>
<keyword evidence="2" id="KW-0378">Hydrolase</keyword>
<proteinExistence type="inferred from homology"/>
<reference evidence="5 6" key="1">
    <citation type="submission" date="2016-09" db="EMBL/GenBank/DDBJ databases">
        <title>Extensive genetic diversity and differential bi-allelic expression allows diatom success in the polar Southern Ocean.</title>
        <authorList>
            <consortium name="DOE Joint Genome Institute"/>
            <person name="Mock T."/>
            <person name="Otillar R.P."/>
            <person name="Strauss J."/>
            <person name="Dupont C."/>
            <person name="Frickenhaus S."/>
            <person name="Maumus F."/>
            <person name="Mcmullan M."/>
            <person name="Sanges R."/>
            <person name="Schmutz J."/>
            <person name="Toseland A."/>
            <person name="Valas R."/>
            <person name="Veluchamy A."/>
            <person name="Ward B.J."/>
            <person name="Allen A."/>
            <person name="Barry K."/>
            <person name="Falciatore A."/>
            <person name="Ferrante M."/>
            <person name="Fortunato A.E."/>
            <person name="Gloeckner G."/>
            <person name="Gruber A."/>
            <person name="Hipkin R."/>
            <person name="Janech M."/>
            <person name="Kroth P."/>
            <person name="Leese F."/>
            <person name="Lindquist E."/>
            <person name="Lyon B.R."/>
            <person name="Martin J."/>
            <person name="Mayer C."/>
            <person name="Parker M."/>
            <person name="Quesneville H."/>
            <person name="Raymond J."/>
            <person name="Uhlig C."/>
            <person name="Valentin K.U."/>
            <person name="Worden A.Z."/>
            <person name="Armbrust E.V."/>
            <person name="Bowler C."/>
            <person name="Green B."/>
            <person name="Moulton V."/>
            <person name="Van Oosterhout C."/>
            <person name="Grigoriev I."/>
        </authorList>
    </citation>
    <scope>NUCLEOTIDE SEQUENCE [LARGE SCALE GENOMIC DNA]</scope>
    <source>
        <strain evidence="5 6">CCMP1102</strain>
    </source>
</reference>
<feature type="region of interest" description="Disordered" evidence="3">
    <location>
        <begin position="106"/>
        <end position="130"/>
    </location>
</feature>
<feature type="compositionally biased region" description="Low complexity" evidence="3">
    <location>
        <begin position="550"/>
        <end position="559"/>
    </location>
</feature>
<protein>
    <submittedName>
        <fullName evidence="5">Phosphoglycerate mutase-like protein</fullName>
    </submittedName>
</protein>
<dbReference type="InParanoid" id="A0A1E7FSW2"/>
<dbReference type="PROSITE" id="PS00616">
    <property type="entry name" value="HIS_ACID_PHOSPHAT_1"/>
    <property type="match status" value="1"/>
</dbReference>
<feature type="compositionally biased region" description="Basic and acidic residues" evidence="3">
    <location>
        <begin position="661"/>
        <end position="675"/>
    </location>
</feature>
<dbReference type="KEGG" id="fcy:FRACYDRAFT_234898"/>
<feature type="compositionally biased region" description="Acidic residues" evidence="3">
    <location>
        <begin position="648"/>
        <end position="660"/>
    </location>
</feature>
<comment type="similarity">
    <text evidence="1">Belongs to the histidine acid phosphatase family.</text>
</comment>
<dbReference type="Proteomes" id="UP000095751">
    <property type="component" value="Unassembled WGS sequence"/>
</dbReference>
<dbReference type="InterPro" id="IPR033379">
    <property type="entry name" value="Acid_Pase_AS"/>
</dbReference>
<evidence type="ECO:0000256" key="2">
    <source>
        <dbReference type="ARBA" id="ARBA00022801"/>
    </source>
</evidence>
<feature type="transmembrane region" description="Helical" evidence="4">
    <location>
        <begin position="598"/>
        <end position="620"/>
    </location>
</feature>
<feature type="compositionally biased region" description="Low complexity" evidence="3">
    <location>
        <begin position="22"/>
        <end position="49"/>
    </location>
</feature>
<dbReference type="AlphaFoldDB" id="A0A1E7FSW2"/>
<gene>
    <name evidence="5" type="ORF">FRACYDRAFT_234898</name>
</gene>
<feature type="region of interest" description="Disordered" evidence="3">
    <location>
        <begin position="548"/>
        <end position="570"/>
    </location>
</feature>
<keyword evidence="4" id="KW-0472">Membrane</keyword>
<feature type="compositionally biased region" description="Basic and acidic residues" evidence="3">
    <location>
        <begin position="9"/>
        <end position="21"/>
    </location>
</feature>
<dbReference type="SUPFAM" id="SSF53254">
    <property type="entry name" value="Phosphoglycerate mutase-like"/>
    <property type="match status" value="1"/>
</dbReference>
<sequence>MSTRNIPPLRDDYYVDNKNKNENNSNNNNNNNSSTENDNSSSNNNNNDNSNDKRLIGETRLVHVTAIIRHGARTPWSNEMKCWEGFWDSPDTGIWDCDDLTTFMTSPSRNGTTTTSTGTGTGISTTTTSASASSTSTKTIKSVVDPAFFLFEKRYDALNFPNDGLTNALNGTCQMGQLLQQGYDQQIKNGKLLRDAYTYKKGEYDHDERMRLLDISLEDYLPWETNKLYFRADDDQRTIMSGQVLLRGLFDPELIRINNIDTNSNNNNVNGGMTNDGNNNNNNNKSPVVVIPLHIADRDKDIMDANDNDCPKLDTIKDEARQSPEYQKFMNSQQSQDVRQYAAEQMGIMDPNDVYPMDCLMCTICTDRPLPNATNDYDSTKNNWFSKLVEYEIQQYTILMKYNNAQWAKLALGPLWYEIMKNINPYINEESNDDNDDNIAAPRLALFAGHDTTLMPLLASLGSNLWNDTDWPSYASMILIEIHELIDGRSDPDIYTSKFAFRLIYNGKILTSLVDGCHDDCELCDIVHLKSKLDPIATRDKDCSEIKIPTTSTSSTTNDGVGGSSGDDVPEGVTDISSVAAREESFSSFLLLSTTTGIVIFVSVIVLSGLLGSSFTFLIMRRFSNNNNNNTNNHSRVPVDYGDAWDINTDDNNDDNNDDYSFERTTSESRFRDELPDHDEF</sequence>
<accession>A0A1E7FSW2</accession>
<dbReference type="CDD" id="cd07061">
    <property type="entry name" value="HP_HAP_like"/>
    <property type="match status" value="1"/>
</dbReference>
<dbReference type="PANTHER" id="PTHR11567:SF110">
    <property type="entry name" value="2-PHOSPHOXYLOSE PHOSPHATASE 1"/>
    <property type="match status" value="1"/>
</dbReference>
<evidence type="ECO:0000256" key="1">
    <source>
        <dbReference type="ARBA" id="ARBA00005375"/>
    </source>
</evidence>
<dbReference type="OrthoDB" id="10257284at2759"/>
<organism evidence="5 6">
    <name type="scientific">Fragilariopsis cylindrus CCMP1102</name>
    <dbReference type="NCBI Taxonomy" id="635003"/>
    <lineage>
        <taxon>Eukaryota</taxon>
        <taxon>Sar</taxon>
        <taxon>Stramenopiles</taxon>
        <taxon>Ochrophyta</taxon>
        <taxon>Bacillariophyta</taxon>
        <taxon>Bacillariophyceae</taxon>
        <taxon>Bacillariophycidae</taxon>
        <taxon>Bacillariales</taxon>
        <taxon>Bacillariaceae</taxon>
        <taxon>Fragilariopsis</taxon>
    </lineage>
</organism>